<proteinExistence type="predicted"/>
<accession>A0A2R8C3E1</accession>
<dbReference type="PROSITE" id="PS51819">
    <property type="entry name" value="VOC"/>
    <property type="match status" value="1"/>
</dbReference>
<sequence>MRFSHLNIVARDVDRLAEFYRQVFGCRDLRAPRTLSGQDVDRGIELSGVEIRSVWLSAPGRDEVFLELFQFASPSDGAVGFANTPGYAHMAFDVCDLEATCDVITWAGGSALGEITNLGTDENPHLAVYMRDPEGNIIELGQH</sequence>
<evidence type="ECO:0000259" key="1">
    <source>
        <dbReference type="PROSITE" id="PS51819"/>
    </source>
</evidence>
<dbReference type="InterPro" id="IPR037523">
    <property type="entry name" value="VOC_core"/>
</dbReference>
<evidence type="ECO:0000313" key="3">
    <source>
        <dbReference type="Proteomes" id="UP000244898"/>
    </source>
</evidence>
<keyword evidence="3" id="KW-1185">Reference proteome</keyword>
<reference evidence="3" key="1">
    <citation type="submission" date="2018-03" db="EMBL/GenBank/DDBJ databases">
        <authorList>
            <person name="Rodrigo-Torres L."/>
            <person name="Arahal R. D."/>
            <person name="Lucena T."/>
        </authorList>
    </citation>
    <scope>NUCLEOTIDE SEQUENCE [LARGE SCALE GENOMIC DNA]</scope>
    <source>
        <strain evidence="3">CECT 7615</strain>
    </source>
</reference>
<dbReference type="Pfam" id="PF00903">
    <property type="entry name" value="Glyoxalase"/>
    <property type="match status" value="1"/>
</dbReference>
<organism evidence="2 3">
    <name type="scientific">Falsiruegeria mediterranea M17</name>
    <dbReference type="NCBI Taxonomy" id="1200281"/>
    <lineage>
        <taxon>Bacteria</taxon>
        <taxon>Pseudomonadati</taxon>
        <taxon>Pseudomonadota</taxon>
        <taxon>Alphaproteobacteria</taxon>
        <taxon>Rhodobacterales</taxon>
        <taxon>Roseobacteraceae</taxon>
        <taxon>Falsiruegeria</taxon>
    </lineage>
</organism>
<dbReference type="Proteomes" id="UP000244898">
    <property type="component" value="Unassembled WGS sequence"/>
</dbReference>
<dbReference type="RefSeq" id="WP_165821339.1">
    <property type="nucleotide sequence ID" value="NZ_ONZG01000001.1"/>
</dbReference>
<dbReference type="Gene3D" id="3.10.180.10">
    <property type="entry name" value="2,3-Dihydroxybiphenyl 1,2-Dioxygenase, domain 1"/>
    <property type="match status" value="1"/>
</dbReference>
<dbReference type="InterPro" id="IPR029068">
    <property type="entry name" value="Glyas_Bleomycin-R_OHBP_Dase"/>
</dbReference>
<dbReference type="AlphaFoldDB" id="A0A2R8C3E1"/>
<evidence type="ECO:0000313" key="2">
    <source>
        <dbReference type="EMBL" id="SPJ26853.1"/>
    </source>
</evidence>
<dbReference type="InterPro" id="IPR004360">
    <property type="entry name" value="Glyas_Fos-R_dOase_dom"/>
</dbReference>
<dbReference type="SUPFAM" id="SSF54593">
    <property type="entry name" value="Glyoxalase/Bleomycin resistance protein/Dihydroxybiphenyl dioxygenase"/>
    <property type="match status" value="1"/>
</dbReference>
<protein>
    <recommendedName>
        <fullName evidence="1">VOC domain-containing protein</fullName>
    </recommendedName>
</protein>
<name>A0A2R8C3E1_9RHOB</name>
<gene>
    <name evidence="2" type="ORF">TRM7615_00322</name>
</gene>
<dbReference type="EMBL" id="ONZG01000001">
    <property type="protein sequence ID" value="SPJ26853.1"/>
    <property type="molecule type" value="Genomic_DNA"/>
</dbReference>
<feature type="domain" description="VOC" evidence="1">
    <location>
        <begin position="2"/>
        <end position="143"/>
    </location>
</feature>